<protein>
    <submittedName>
        <fullName evidence="2">Substrate-binding domain-containing protein</fullName>
    </submittedName>
</protein>
<dbReference type="RefSeq" id="WP_271925452.1">
    <property type="nucleotide sequence ID" value="NZ_JAQNDO010000001.1"/>
</dbReference>
<evidence type="ECO:0000313" key="3">
    <source>
        <dbReference type="Proteomes" id="UP001221411"/>
    </source>
</evidence>
<dbReference type="SUPFAM" id="SSF53850">
    <property type="entry name" value="Periplasmic binding protein-like II"/>
    <property type="match status" value="1"/>
</dbReference>
<proteinExistence type="predicted"/>
<evidence type="ECO:0000256" key="1">
    <source>
        <dbReference type="SAM" id="MobiDB-lite"/>
    </source>
</evidence>
<feature type="compositionally biased region" description="Basic and acidic residues" evidence="1">
    <location>
        <begin position="241"/>
        <end position="257"/>
    </location>
</feature>
<feature type="region of interest" description="Disordered" evidence="1">
    <location>
        <begin position="237"/>
        <end position="258"/>
    </location>
</feature>
<comment type="caution">
    <text evidence="2">The sequence shown here is derived from an EMBL/GenBank/DDBJ whole genome shotgun (WGS) entry which is preliminary data.</text>
</comment>
<evidence type="ECO:0000313" key="2">
    <source>
        <dbReference type="EMBL" id="MDC0747087.1"/>
    </source>
</evidence>
<dbReference type="EMBL" id="JAQNDO010000001">
    <property type="protein sequence ID" value="MDC0747087.1"/>
    <property type="molecule type" value="Genomic_DNA"/>
</dbReference>
<sequence>MASAPDKPRPTPSAGDPFTLRDAAGLVVVVSVLGSLGYAFVREQLALQHIETPLIVDVKTTTTTQTDLCGPLTRDGRPEVISMLYSNDKREWIEEAADRFAKLCPNIQVKITAMGDIQSANAILSGEQTPTLWAPADELVLRYLDVRWQKEKGHGEKLFDMAKRTSIARSPLVFLLWDDRRQVLEAVAKARPPKQGPWVEYMCPLVPTNPRLTGMAIEDMVPGKWIDWYNPILPAPQKEPPPWRRKAEPKPAEEEPTYRAPFPTIGQIRSWGRMKFAHTSPTRSASGLEALYLMAYDYVLPPSERSGGEKAGAAEFQRAFTEKRQAFGAWLRRCEAGLDAAPESASLLTDTIFNVGGSRYDGVVTYEHNTFSIFHRFDRFASAVASMRVLYPQPTIMNDHPVVFLKLKTNITEAREVAAGKWVDYLLGEATQKRAIEFGFRPANPAVSIRDYDSPQNSFLRFRRYRVQFEDELSEPPRLDGDMVYDLVRVWEDATGRN</sequence>
<reference evidence="2 3" key="1">
    <citation type="submission" date="2022-11" db="EMBL/GenBank/DDBJ databases">
        <title>Minimal conservation of predation-associated metabolite biosynthetic gene clusters underscores biosynthetic potential of Myxococcota including descriptions for ten novel species: Archangium lansinium sp. nov., Myxococcus landrumus sp. nov., Nannocystis bai.</title>
        <authorList>
            <person name="Ahearne A."/>
            <person name="Stevens C."/>
            <person name="Dowd S."/>
        </authorList>
    </citation>
    <scope>NUCLEOTIDE SEQUENCE [LARGE SCALE GENOMIC DNA]</scope>
    <source>
        <strain evidence="2 3">RJM3</strain>
    </source>
</reference>
<keyword evidence="3" id="KW-1185">Reference proteome</keyword>
<gene>
    <name evidence="2" type="ORF">POL67_37505</name>
</gene>
<accession>A0ABT5F1Q2</accession>
<name>A0ABT5F1Q2_9BACT</name>
<organism evidence="2 3">
    <name type="scientific">Polyangium mundeleinium</name>
    <dbReference type="NCBI Taxonomy" id="2995306"/>
    <lineage>
        <taxon>Bacteria</taxon>
        <taxon>Pseudomonadati</taxon>
        <taxon>Myxococcota</taxon>
        <taxon>Polyangia</taxon>
        <taxon>Polyangiales</taxon>
        <taxon>Polyangiaceae</taxon>
        <taxon>Polyangium</taxon>
    </lineage>
</organism>
<dbReference type="Proteomes" id="UP001221411">
    <property type="component" value="Unassembled WGS sequence"/>
</dbReference>